<dbReference type="InterPro" id="IPR029068">
    <property type="entry name" value="Glyas_Bleomycin-R_OHBP_Dase"/>
</dbReference>
<protein>
    <recommendedName>
        <fullName evidence="2">VOC domain-containing protein</fullName>
    </recommendedName>
</protein>
<dbReference type="AlphaFoldDB" id="A0A6G1GM45"/>
<dbReference type="Proteomes" id="UP000800041">
    <property type="component" value="Unassembled WGS sequence"/>
</dbReference>
<sequence>MKLQSLLLVAVTATTTFAAQQPILGAFAIGVSNLTASTDFYMNQLGFVSTGQTFDVASYNEIVLKLPGASSGSALALMQFKDGRNVEKQAAKLMLFVEDVDVMLKKMEDNGLEILARPGVTLVNGKNTTMPTVMARDPDGYILEFNPLSTFNTSGTGF</sequence>
<proteinExistence type="predicted"/>
<dbReference type="Gene3D" id="3.10.180.10">
    <property type="entry name" value="2,3-Dihydroxybiphenyl 1,2-Dioxygenase, domain 1"/>
    <property type="match status" value="1"/>
</dbReference>
<evidence type="ECO:0000313" key="4">
    <source>
        <dbReference type="Proteomes" id="UP000800041"/>
    </source>
</evidence>
<keyword evidence="4" id="KW-1185">Reference proteome</keyword>
<dbReference type="OrthoDB" id="3930455at2759"/>
<feature type="chain" id="PRO_5026265190" description="VOC domain-containing protein" evidence="1">
    <location>
        <begin position="19"/>
        <end position="158"/>
    </location>
</feature>
<evidence type="ECO:0000256" key="1">
    <source>
        <dbReference type="SAM" id="SignalP"/>
    </source>
</evidence>
<evidence type="ECO:0000313" key="3">
    <source>
        <dbReference type="EMBL" id="KAF1981894.1"/>
    </source>
</evidence>
<dbReference type="EMBL" id="ML977192">
    <property type="protein sequence ID" value="KAF1981894.1"/>
    <property type="molecule type" value="Genomic_DNA"/>
</dbReference>
<feature type="signal peptide" evidence="1">
    <location>
        <begin position="1"/>
        <end position="18"/>
    </location>
</feature>
<feature type="domain" description="VOC" evidence="2">
    <location>
        <begin position="23"/>
        <end position="148"/>
    </location>
</feature>
<dbReference type="CDD" id="cd06587">
    <property type="entry name" value="VOC"/>
    <property type="match status" value="1"/>
</dbReference>
<accession>A0A6G1GM45</accession>
<keyword evidence="1" id="KW-0732">Signal</keyword>
<name>A0A6G1GM45_9PEZI</name>
<dbReference type="InterPro" id="IPR037523">
    <property type="entry name" value="VOC_core"/>
</dbReference>
<dbReference type="PROSITE" id="PS51819">
    <property type="entry name" value="VOC"/>
    <property type="match status" value="1"/>
</dbReference>
<organism evidence="3 4">
    <name type="scientific">Aulographum hederae CBS 113979</name>
    <dbReference type="NCBI Taxonomy" id="1176131"/>
    <lineage>
        <taxon>Eukaryota</taxon>
        <taxon>Fungi</taxon>
        <taxon>Dikarya</taxon>
        <taxon>Ascomycota</taxon>
        <taxon>Pezizomycotina</taxon>
        <taxon>Dothideomycetes</taxon>
        <taxon>Pleosporomycetidae</taxon>
        <taxon>Aulographales</taxon>
        <taxon>Aulographaceae</taxon>
    </lineage>
</organism>
<reference evidence="3" key="1">
    <citation type="journal article" date="2020" name="Stud. Mycol.">
        <title>101 Dothideomycetes genomes: a test case for predicting lifestyles and emergence of pathogens.</title>
        <authorList>
            <person name="Haridas S."/>
            <person name="Albert R."/>
            <person name="Binder M."/>
            <person name="Bloem J."/>
            <person name="Labutti K."/>
            <person name="Salamov A."/>
            <person name="Andreopoulos B."/>
            <person name="Baker S."/>
            <person name="Barry K."/>
            <person name="Bills G."/>
            <person name="Bluhm B."/>
            <person name="Cannon C."/>
            <person name="Castanera R."/>
            <person name="Culley D."/>
            <person name="Daum C."/>
            <person name="Ezra D."/>
            <person name="Gonzalez J."/>
            <person name="Henrissat B."/>
            <person name="Kuo A."/>
            <person name="Liang C."/>
            <person name="Lipzen A."/>
            <person name="Lutzoni F."/>
            <person name="Magnuson J."/>
            <person name="Mondo S."/>
            <person name="Nolan M."/>
            <person name="Ohm R."/>
            <person name="Pangilinan J."/>
            <person name="Park H.-J."/>
            <person name="Ramirez L."/>
            <person name="Alfaro M."/>
            <person name="Sun H."/>
            <person name="Tritt A."/>
            <person name="Yoshinaga Y."/>
            <person name="Zwiers L.-H."/>
            <person name="Turgeon B."/>
            <person name="Goodwin S."/>
            <person name="Spatafora J."/>
            <person name="Crous P."/>
            <person name="Grigoriev I."/>
        </authorList>
    </citation>
    <scope>NUCLEOTIDE SEQUENCE</scope>
    <source>
        <strain evidence="3">CBS 113979</strain>
    </source>
</reference>
<gene>
    <name evidence="3" type="ORF">K402DRAFT_425065</name>
</gene>
<dbReference type="Pfam" id="PF00903">
    <property type="entry name" value="Glyoxalase"/>
    <property type="match status" value="1"/>
</dbReference>
<dbReference type="InterPro" id="IPR004360">
    <property type="entry name" value="Glyas_Fos-R_dOase_dom"/>
</dbReference>
<dbReference type="SUPFAM" id="SSF54593">
    <property type="entry name" value="Glyoxalase/Bleomycin resistance protein/Dihydroxybiphenyl dioxygenase"/>
    <property type="match status" value="1"/>
</dbReference>
<evidence type="ECO:0000259" key="2">
    <source>
        <dbReference type="PROSITE" id="PS51819"/>
    </source>
</evidence>